<feature type="region of interest" description="Disordered" evidence="2">
    <location>
        <begin position="92"/>
        <end position="152"/>
    </location>
</feature>
<protein>
    <submittedName>
        <fullName evidence="4">TEL2, telomere maintenance protein 2</fullName>
    </submittedName>
</protein>
<feature type="non-terminal residue" evidence="4">
    <location>
        <position position="335"/>
    </location>
</feature>
<comment type="similarity">
    <text evidence="1">Belongs to the TEL2 family.</text>
</comment>
<evidence type="ECO:0000313" key="5">
    <source>
        <dbReference type="Proteomes" id="UP000253551"/>
    </source>
</evidence>
<dbReference type="GO" id="GO:0042162">
    <property type="term" value="F:telomeric DNA binding"/>
    <property type="evidence" value="ECO:0007669"/>
    <property type="project" value="TreeGrafter"/>
</dbReference>
<keyword evidence="5" id="KW-1185">Reference proteome</keyword>
<dbReference type="Proteomes" id="UP000253551">
    <property type="component" value="Unassembled WGS sequence"/>
</dbReference>
<dbReference type="GO" id="GO:0051879">
    <property type="term" value="F:Hsp90 protein binding"/>
    <property type="evidence" value="ECO:0007669"/>
    <property type="project" value="TreeGrafter"/>
</dbReference>
<proteinExistence type="inferred from homology"/>
<dbReference type="GO" id="GO:0005829">
    <property type="term" value="C:cytosol"/>
    <property type="evidence" value="ECO:0007669"/>
    <property type="project" value="TreeGrafter"/>
</dbReference>
<sequence>MTTVLLSFVAYLPHHELKQTTMVETSLFHSVSTWFNSGDIQTAQLGAVVAEAISSKLDTEKPLNTGLLDDNDHLRELKGLVFVTDAFDDQEPVTSSTALDSESESELEEKDELDPDADVILEEDENDEDEDEEFEPYYMEEESEDEGLRKESTLKSTKKPVFVRDLIRYLQDKNDPLKLEAGLTASEQVIRRKIGAGTELSKTLDNTKYLIGFPETYEIHDFRKLQQNALTALMVGVPETVTEFIIDQIYDRNTSTGQKQMILGAISLAVRELAGWTDNNTTKNTIEQETARLSLTSHDQQPINGKQTFLSKRMEIEKRNQHKIQKNRLSGLAGP</sequence>
<dbReference type="AlphaFoldDB" id="A0A367IU89"/>
<accession>A0A367IU89</accession>
<dbReference type="PANTHER" id="PTHR15830:SF10">
    <property type="entry name" value="TELOMERE LENGTH REGULATION PROTEIN TEL2 HOMOLOG"/>
    <property type="match status" value="1"/>
</dbReference>
<dbReference type="OrthoDB" id="10258062at2759"/>
<dbReference type="EMBL" id="PJQM01005625">
    <property type="protein sequence ID" value="RCH81196.1"/>
    <property type="molecule type" value="Genomic_DNA"/>
</dbReference>
<dbReference type="PANTHER" id="PTHR15830">
    <property type="entry name" value="TELOMERE LENGTH REGULATION PROTEIN TEL2 FAMILY MEMBER"/>
    <property type="match status" value="1"/>
</dbReference>
<gene>
    <name evidence="4" type="primary">TELO2</name>
    <name evidence="4" type="ORF">CU098_006393</name>
</gene>
<dbReference type="InterPro" id="IPR019337">
    <property type="entry name" value="Telomere_length_regulation_dom"/>
</dbReference>
<name>A0A367IU89_RHIST</name>
<evidence type="ECO:0000313" key="4">
    <source>
        <dbReference type="EMBL" id="RCH81196.1"/>
    </source>
</evidence>
<reference evidence="4 5" key="1">
    <citation type="journal article" date="2018" name="G3 (Bethesda)">
        <title>Phylogenetic and Phylogenomic Definition of Rhizopus Species.</title>
        <authorList>
            <person name="Gryganskyi A.P."/>
            <person name="Golan J."/>
            <person name="Dolatabadi S."/>
            <person name="Mondo S."/>
            <person name="Robb S."/>
            <person name="Idnurm A."/>
            <person name="Muszewska A."/>
            <person name="Steczkiewicz K."/>
            <person name="Masonjones S."/>
            <person name="Liao H.L."/>
            <person name="Gajdeczka M.T."/>
            <person name="Anike F."/>
            <person name="Vuek A."/>
            <person name="Anishchenko I.M."/>
            <person name="Voigt K."/>
            <person name="de Hoog G.S."/>
            <person name="Smith M.E."/>
            <person name="Heitman J."/>
            <person name="Vilgalys R."/>
            <person name="Stajich J.E."/>
        </authorList>
    </citation>
    <scope>NUCLEOTIDE SEQUENCE [LARGE SCALE GENOMIC DNA]</scope>
    <source>
        <strain evidence="4 5">LSU 92-RS-03</strain>
    </source>
</reference>
<dbReference type="STRING" id="4846.A0A367IU89"/>
<dbReference type="GO" id="GO:0051083">
    <property type="term" value="P:'de novo' cotranslational protein folding"/>
    <property type="evidence" value="ECO:0007669"/>
    <property type="project" value="TreeGrafter"/>
</dbReference>
<dbReference type="InterPro" id="IPR051970">
    <property type="entry name" value="TEL2_Regulation"/>
</dbReference>
<evidence type="ECO:0000256" key="1">
    <source>
        <dbReference type="ARBA" id="ARBA00006133"/>
    </source>
</evidence>
<evidence type="ECO:0000256" key="2">
    <source>
        <dbReference type="SAM" id="MobiDB-lite"/>
    </source>
</evidence>
<feature type="compositionally biased region" description="Acidic residues" evidence="2">
    <location>
        <begin position="101"/>
        <end position="145"/>
    </location>
</feature>
<evidence type="ECO:0000259" key="3">
    <source>
        <dbReference type="Pfam" id="PF10193"/>
    </source>
</evidence>
<dbReference type="InterPro" id="IPR038528">
    <property type="entry name" value="TEL2_C_sf"/>
</dbReference>
<dbReference type="Gene3D" id="1.25.40.720">
    <property type="entry name" value="Telomere length regulation protein 2, C-terminal domain"/>
    <property type="match status" value="1"/>
</dbReference>
<dbReference type="Pfam" id="PF10193">
    <property type="entry name" value="Telomere_reg-2"/>
    <property type="match status" value="1"/>
</dbReference>
<comment type="caution">
    <text evidence="4">The sequence shown here is derived from an EMBL/GenBank/DDBJ whole genome shotgun (WGS) entry which is preliminary data.</text>
</comment>
<organism evidence="4 5">
    <name type="scientific">Rhizopus stolonifer</name>
    <name type="common">Rhizopus nigricans</name>
    <dbReference type="NCBI Taxonomy" id="4846"/>
    <lineage>
        <taxon>Eukaryota</taxon>
        <taxon>Fungi</taxon>
        <taxon>Fungi incertae sedis</taxon>
        <taxon>Mucoromycota</taxon>
        <taxon>Mucoromycotina</taxon>
        <taxon>Mucoromycetes</taxon>
        <taxon>Mucorales</taxon>
        <taxon>Mucorineae</taxon>
        <taxon>Rhizopodaceae</taxon>
        <taxon>Rhizopus</taxon>
    </lineage>
</organism>
<feature type="domain" description="Telomere length regulation protein conserved" evidence="3">
    <location>
        <begin position="160"/>
        <end position="269"/>
    </location>
</feature>